<keyword evidence="1" id="KW-0812">Transmembrane</keyword>
<keyword evidence="1" id="KW-1133">Transmembrane helix</keyword>
<dbReference type="Gene3D" id="3.40.50.300">
    <property type="entry name" value="P-loop containing nucleotide triphosphate hydrolases"/>
    <property type="match status" value="1"/>
</dbReference>
<proteinExistence type="predicted"/>
<organism evidence="2 3">
    <name type="scientific">Clostridium neuense</name>
    <dbReference type="NCBI Taxonomy" id="1728934"/>
    <lineage>
        <taxon>Bacteria</taxon>
        <taxon>Bacillati</taxon>
        <taxon>Bacillota</taxon>
        <taxon>Clostridia</taxon>
        <taxon>Eubacteriales</taxon>
        <taxon>Clostridiaceae</taxon>
        <taxon>Clostridium</taxon>
    </lineage>
</organism>
<sequence length="365" mass="41161">MTTIIKEFFIVALLFGVIKIIMVVCRPADELISSITLKLGRSIIYAATAVVILPKKAAGKFDGNAIKNNDMPFSKKITKFLKGIAAEFVKLSGIVYMHNKVDYNICPNCFTKYNEPRYVCPNCGTAYYSLEPSSNGVLSIECSCGHKIPVTAFGKRKLKTLCPTCGNENPLPEIPSFVIVVIGGEGSGKSTFMENSSLRKISTEKETFYETITENEKGREKHVMVVETEGKDFTSSESLKKHRYYEYNSGFIFIIDSFAVTDTMNFIKPNYVLSDVLDTTILNLQKNYNLKPGEMIKKPTAFVLVKNDMLDDVNKGKEPEKLLVENGEEVFLNKIYNSFTKYKFFKTGLGRNDNLEIIKWITRNM</sequence>
<dbReference type="EMBL" id="JBJIAA010000017">
    <property type="protein sequence ID" value="MFL0252488.1"/>
    <property type="molecule type" value="Genomic_DNA"/>
</dbReference>
<evidence type="ECO:0000313" key="2">
    <source>
        <dbReference type="EMBL" id="MFL0252488.1"/>
    </source>
</evidence>
<comment type="caution">
    <text evidence="2">The sequence shown here is derived from an EMBL/GenBank/DDBJ whole genome shotgun (WGS) entry which is preliminary data.</text>
</comment>
<feature type="transmembrane region" description="Helical" evidence="1">
    <location>
        <begin position="7"/>
        <end position="24"/>
    </location>
</feature>
<accession>A0ABW8TLV4</accession>
<keyword evidence="3" id="KW-1185">Reference proteome</keyword>
<gene>
    <name evidence="2" type="ORF">ACJDT4_18920</name>
</gene>
<dbReference type="SUPFAM" id="SSF52540">
    <property type="entry name" value="P-loop containing nucleoside triphosphate hydrolases"/>
    <property type="match status" value="1"/>
</dbReference>
<dbReference type="InterPro" id="IPR027417">
    <property type="entry name" value="P-loop_NTPase"/>
</dbReference>
<name>A0ABW8TLV4_9CLOT</name>
<dbReference type="RefSeq" id="WP_406789143.1">
    <property type="nucleotide sequence ID" value="NZ_JBJIAA010000017.1"/>
</dbReference>
<reference evidence="2 3" key="1">
    <citation type="submission" date="2024-11" db="EMBL/GenBank/DDBJ databases">
        <authorList>
            <person name="Heng Y.C."/>
            <person name="Lim A.C.H."/>
            <person name="Lee J.K.Y."/>
            <person name="Kittelmann S."/>
        </authorList>
    </citation>
    <scope>NUCLEOTIDE SEQUENCE [LARGE SCALE GENOMIC DNA]</scope>
    <source>
        <strain evidence="2 3">WILCCON 0114</strain>
    </source>
</reference>
<evidence type="ECO:0000313" key="3">
    <source>
        <dbReference type="Proteomes" id="UP001623592"/>
    </source>
</evidence>
<evidence type="ECO:0008006" key="4">
    <source>
        <dbReference type="Google" id="ProtNLM"/>
    </source>
</evidence>
<keyword evidence="1" id="KW-0472">Membrane</keyword>
<dbReference type="Proteomes" id="UP001623592">
    <property type="component" value="Unassembled WGS sequence"/>
</dbReference>
<evidence type="ECO:0000256" key="1">
    <source>
        <dbReference type="SAM" id="Phobius"/>
    </source>
</evidence>
<protein>
    <recommendedName>
        <fullName evidence="4">Double zinc ribbon</fullName>
    </recommendedName>
</protein>